<dbReference type="Proteomes" id="UP001549184">
    <property type="component" value="Unassembled WGS sequence"/>
</dbReference>
<accession>A0ABV2JYD5</accession>
<comment type="caution">
    <text evidence="1">The sequence shown here is derived from an EMBL/GenBank/DDBJ whole genome shotgun (WGS) entry which is preliminary data.</text>
</comment>
<reference evidence="1 2" key="1">
    <citation type="submission" date="2024-06" db="EMBL/GenBank/DDBJ databases">
        <title>Sorghum-associated microbial communities from plants grown in Nebraska, USA.</title>
        <authorList>
            <person name="Schachtman D."/>
        </authorList>
    </citation>
    <scope>NUCLEOTIDE SEQUENCE [LARGE SCALE GENOMIC DNA]</scope>
    <source>
        <strain evidence="1 2">1073</strain>
    </source>
</reference>
<dbReference type="EMBL" id="JBEPMU010000003">
    <property type="protein sequence ID" value="MET3652773.1"/>
    <property type="molecule type" value="Genomic_DNA"/>
</dbReference>
<protein>
    <submittedName>
        <fullName evidence="1">Uncharacterized protein</fullName>
    </submittedName>
</protein>
<sequence length="75" mass="8890">MRQLLAPLRLWLARRPALRRRLTLLIYRFPALDMRLRRLLHANEHRDLTLEVDAAHLSAPSRTVMGRLKARMPRA</sequence>
<gene>
    <name evidence="1" type="ORF">ABIC75_002505</name>
</gene>
<evidence type="ECO:0000313" key="1">
    <source>
        <dbReference type="EMBL" id="MET3652773.1"/>
    </source>
</evidence>
<name>A0ABV2JYD5_9GAMM</name>
<keyword evidence="2" id="KW-1185">Reference proteome</keyword>
<proteinExistence type="predicted"/>
<evidence type="ECO:0000313" key="2">
    <source>
        <dbReference type="Proteomes" id="UP001549184"/>
    </source>
</evidence>
<dbReference type="RefSeq" id="WP_354014161.1">
    <property type="nucleotide sequence ID" value="NZ_JBEPMU010000003.1"/>
</dbReference>
<organism evidence="1 2">
    <name type="scientific">Dyella japonica</name>
    <dbReference type="NCBI Taxonomy" id="231455"/>
    <lineage>
        <taxon>Bacteria</taxon>
        <taxon>Pseudomonadati</taxon>
        <taxon>Pseudomonadota</taxon>
        <taxon>Gammaproteobacteria</taxon>
        <taxon>Lysobacterales</taxon>
        <taxon>Rhodanobacteraceae</taxon>
        <taxon>Dyella</taxon>
    </lineage>
</organism>